<dbReference type="GO" id="GO:0016787">
    <property type="term" value="F:hydrolase activity"/>
    <property type="evidence" value="ECO:0007669"/>
    <property type="project" value="UniProtKB-KW"/>
</dbReference>
<dbReference type="AlphaFoldDB" id="A0A6H5HU62"/>
<reference evidence="9 10" key="1">
    <citation type="submission" date="2020-02" db="EMBL/GenBank/DDBJ databases">
        <authorList>
            <person name="Ferguson B K."/>
        </authorList>
    </citation>
    <scope>NUCLEOTIDE SEQUENCE [LARGE SCALE GENOMIC DNA]</scope>
</reference>
<dbReference type="InterPro" id="IPR050951">
    <property type="entry name" value="Retrovirus_Pol_polyprotein"/>
</dbReference>
<evidence type="ECO:0000313" key="9">
    <source>
        <dbReference type="EMBL" id="CAB0027832.1"/>
    </source>
</evidence>
<dbReference type="PANTHER" id="PTHR37984:SF5">
    <property type="entry name" value="PROTEIN NYNRIN-LIKE"/>
    <property type="match status" value="1"/>
</dbReference>
<gene>
    <name evidence="9" type="ORF">TBRA_LOCUS62</name>
</gene>
<evidence type="ECO:0000313" key="10">
    <source>
        <dbReference type="Proteomes" id="UP000479190"/>
    </source>
</evidence>
<feature type="region of interest" description="Disordered" evidence="7">
    <location>
        <begin position="436"/>
        <end position="597"/>
    </location>
</feature>
<evidence type="ECO:0000259" key="8">
    <source>
        <dbReference type="Pfam" id="PF17917"/>
    </source>
</evidence>
<feature type="compositionally biased region" description="Polar residues" evidence="7">
    <location>
        <begin position="574"/>
        <end position="597"/>
    </location>
</feature>
<keyword evidence="3" id="KW-0540">Nuclease</keyword>
<dbReference type="InterPro" id="IPR041373">
    <property type="entry name" value="RT_RNaseH"/>
</dbReference>
<dbReference type="FunFam" id="3.10.20.370:FF:000001">
    <property type="entry name" value="Retrovirus-related Pol polyprotein from transposon 17.6-like protein"/>
    <property type="match status" value="1"/>
</dbReference>
<feature type="compositionally biased region" description="Low complexity" evidence="7">
    <location>
        <begin position="457"/>
        <end position="475"/>
    </location>
</feature>
<keyword evidence="4" id="KW-0255">Endonuclease</keyword>
<keyword evidence="5" id="KW-0378">Hydrolase</keyword>
<keyword evidence="1" id="KW-0808">Transferase</keyword>
<evidence type="ECO:0000256" key="1">
    <source>
        <dbReference type="ARBA" id="ARBA00022679"/>
    </source>
</evidence>
<dbReference type="Gene3D" id="3.10.20.370">
    <property type="match status" value="1"/>
</dbReference>
<protein>
    <recommendedName>
        <fullName evidence="8">Reverse transcriptase RNase H-like domain-containing protein</fullName>
    </recommendedName>
</protein>
<dbReference type="GO" id="GO:0003964">
    <property type="term" value="F:RNA-directed DNA polymerase activity"/>
    <property type="evidence" value="ECO:0007669"/>
    <property type="project" value="UniProtKB-KW"/>
</dbReference>
<dbReference type="Pfam" id="PF17917">
    <property type="entry name" value="RT_RNaseH"/>
    <property type="match status" value="1"/>
</dbReference>
<name>A0A6H5HU62_9HYME</name>
<dbReference type="CDD" id="cd09274">
    <property type="entry name" value="RNase_HI_RT_Ty3"/>
    <property type="match status" value="1"/>
</dbReference>
<dbReference type="InterPro" id="IPR043502">
    <property type="entry name" value="DNA/RNA_pol_sf"/>
</dbReference>
<accession>A0A6H5HU62</accession>
<feature type="domain" description="Reverse transcriptase RNase H-like" evidence="8">
    <location>
        <begin position="275"/>
        <end position="371"/>
    </location>
</feature>
<dbReference type="GO" id="GO:0004519">
    <property type="term" value="F:endonuclease activity"/>
    <property type="evidence" value="ECO:0007669"/>
    <property type="project" value="UniProtKB-KW"/>
</dbReference>
<dbReference type="Proteomes" id="UP000479190">
    <property type="component" value="Unassembled WGS sequence"/>
</dbReference>
<feature type="compositionally biased region" description="Basic and acidic residues" evidence="7">
    <location>
        <begin position="535"/>
        <end position="558"/>
    </location>
</feature>
<dbReference type="SUPFAM" id="SSF56672">
    <property type="entry name" value="DNA/RNA polymerases"/>
    <property type="match status" value="1"/>
</dbReference>
<keyword evidence="2" id="KW-0548">Nucleotidyltransferase</keyword>
<organism evidence="9 10">
    <name type="scientific">Trichogramma brassicae</name>
    <dbReference type="NCBI Taxonomy" id="86971"/>
    <lineage>
        <taxon>Eukaryota</taxon>
        <taxon>Metazoa</taxon>
        <taxon>Ecdysozoa</taxon>
        <taxon>Arthropoda</taxon>
        <taxon>Hexapoda</taxon>
        <taxon>Insecta</taxon>
        <taxon>Pterygota</taxon>
        <taxon>Neoptera</taxon>
        <taxon>Endopterygota</taxon>
        <taxon>Hymenoptera</taxon>
        <taxon>Apocrita</taxon>
        <taxon>Proctotrupomorpha</taxon>
        <taxon>Chalcidoidea</taxon>
        <taxon>Trichogrammatidae</taxon>
        <taxon>Trichogramma</taxon>
    </lineage>
</organism>
<sequence length="597" mass="66067">MANVLTDFLDKFEPVEEENLFACDEVVPEGSQECSCDLESSCQSSDAANEALRNIRNFDAKSGKNTAQFISDVAEAGAAIPELYHRDFMRRLREKLSGQRAQNIDLAKFESIQALISYLDTNYGHNKSTMTLITELGQLAQRDSESVFDYSERLSDLTDELKIAENRDKSGIAITEACLIETFVRGLKQDIITRMPKTETLRDAYREAQRIEKILIAEKELRSKNTTARGCVFCNTKSHETLDCEVFLAIKRKNTPAPDTSETRVDNAYYAPRVKLPYVVTCDASAFAIGGFLAQKNNGIDMPIGFASRTLTDTEKKYDTYSREALAIVFTITKFKPYLMGNRFTVYTDHKPLLYFRNSSTDPNSRHRSQRYDNSSIKGLQGLEDEVILKRRYEEIMNDWVVNHLELKGRELLVQSDHCRLRRRGPLVRIHSARVVETEDPASSSIEERVETEESSSRTTTSRAGTGGSSSRVTTPNAGEASPTSRAMTSRAGARGSSVKPTTTGAIGGGSSSTRAPKAPRNVRASCLTASSKARAWDGSEGDEHPGCPHHRATDHGARPPWGKGPWAPPPAGYSSSHNIIKANFTSSTTGRSCPGQ</sequence>
<evidence type="ECO:0000256" key="3">
    <source>
        <dbReference type="ARBA" id="ARBA00022722"/>
    </source>
</evidence>
<evidence type="ECO:0000256" key="4">
    <source>
        <dbReference type="ARBA" id="ARBA00022759"/>
    </source>
</evidence>
<evidence type="ECO:0000256" key="6">
    <source>
        <dbReference type="ARBA" id="ARBA00022918"/>
    </source>
</evidence>
<keyword evidence="10" id="KW-1185">Reference proteome</keyword>
<evidence type="ECO:0000256" key="7">
    <source>
        <dbReference type="SAM" id="MobiDB-lite"/>
    </source>
</evidence>
<dbReference type="EMBL" id="CADCXV010000003">
    <property type="protein sequence ID" value="CAB0027832.1"/>
    <property type="molecule type" value="Genomic_DNA"/>
</dbReference>
<dbReference type="PANTHER" id="PTHR37984">
    <property type="entry name" value="PROTEIN CBG26694"/>
    <property type="match status" value="1"/>
</dbReference>
<evidence type="ECO:0000256" key="5">
    <source>
        <dbReference type="ARBA" id="ARBA00022801"/>
    </source>
</evidence>
<dbReference type="OrthoDB" id="9893755at2759"/>
<keyword evidence="6" id="KW-0695">RNA-directed DNA polymerase</keyword>
<proteinExistence type="predicted"/>
<evidence type="ECO:0000256" key="2">
    <source>
        <dbReference type="ARBA" id="ARBA00022695"/>
    </source>
</evidence>